<keyword evidence="2" id="KW-0732">Signal</keyword>
<feature type="chain" id="PRO_5046295568" evidence="2">
    <location>
        <begin position="23"/>
        <end position="422"/>
    </location>
</feature>
<gene>
    <name evidence="3" type="primary">g5173</name>
    <name evidence="3" type="ORF">VP750_LOCUS4420</name>
</gene>
<evidence type="ECO:0000256" key="1">
    <source>
        <dbReference type="SAM" id="MobiDB-lite"/>
    </source>
</evidence>
<comment type="caution">
    <text evidence="3">The sequence shown here is derived from an EMBL/GenBank/DDBJ whole genome shotgun (WGS) entry which is preliminary data.</text>
</comment>
<organism evidence="3 4">
    <name type="scientific">Coccomyxa viridis</name>
    <dbReference type="NCBI Taxonomy" id="1274662"/>
    <lineage>
        <taxon>Eukaryota</taxon>
        <taxon>Viridiplantae</taxon>
        <taxon>Chlorophyta</taxon>
        <taxon>core chlorophytes</taxon>
        <taxon>Trebouxiophyceae</taxon>
        <taxon>Trebouxiophyceae incertae sedis</taxon>
        <taxon>Coccomyxaceae</taxon>
        <taxon>Coccomyxa</taxon>
    </lineage>
</organism>
<proteinExistence type="predicted"/>
<reference evidence="3 4" key="1">
    <citation type="submission" date="2024-06" db="EMBL/GenBank/DDBJ databases">
        <authorList>
            <person name="Kraege A."/>
            <person name="Thomma B."/>
        </authorList>
    </citation>
    <scope>NUCLEOTIDE SEQUENCE [LARGE SCALE GENOMIC DNA]</scope>
</reference>
<dbReference type="EMBL" id="CAXHTA020000007">
    <property type="protein sequence ID" value="CAL5222761.1"/>
    <property type="molecule type" value="Genomic_DNA"/>
</dbReference>
<dbReference type="Proteomes" id="UP001497392">
    <property type="component" value="Unassembled WGS sequence"/>
</dbReference>
<feature type="region of interest" description="Disordered" evidence="1">
    <location>
        <begin position="113"/>
        <end position="140"/>
    </location>
</feature>
<name>A0ABP1FTK4_9CHLO</name>
<protein>
    <submittedName>
        <fullName evidence="3">G5173 protein</fullName>
    </submittedName>
</protein>
<sequence>MGRRLALALLVVLITAAGPCSASRKLQQNDAAAAPAAAPSAAAAAADLGADLPAAAPASIVSNIQLNAPGTGNLLSAPALAPASGPLPAGIVSLQVRNGGSVAQQAARMNEQLAKDQTTTETRIPASPGQGEYSTIAGIDNSGKSLPGGFSNKPLSASQLAAIQAKDAKVAQTASNAATVASPAGSTSDGASQQVVVHPTGTTRNTVDQVNAVAPTYQVSKSLSVKPQLATANGLASRQGNGVGQQTRTAQATSGGQQKVSSTKSLQGASTTPITVGGRTVNVFIPTIGNPEEATGDYISFINGVRIATPFFGTGYNFCIDRYFGSFPKVGIVIPNAAAWLLPEFQDVATALESTLDLPSILPHGARVDPTADGFLIWLPTFQPSQIPEFGIRYGIQIGQAFGYDFGFGIVKQICFVSFAIV</sequence>
<evidence type="ECO:0000313" key="3">
    <source>
        <dbReference type="EMBL" id="CAL5222761.1"/>
    </source>
</evidence>
<feature type="signal peptide" evidence="2">
    <location>
        <begin position="1"/>
        <end position="22"/>
    </location>
</feature>
<evidence type="ECO:0000256" key="2">
    <source>
        <dbReference type="SAM" id="SignalP"/>
    </source>
</evidence>
<accession>A0ABP1FTK4</accession>
<feature type="region of interest" description="Disordered" evidence="1">
    <location>
        <begin position="234"/>
        <end position="271"/>
    </location>
</feature>
<evidence type="ECO:0000313" key="4">
    <source>
        <dbReference type="Proteomes" id="UP001497392"/>
    </source>
</evidence>
<keyword evidence="4" id="KW-1185">Reference proteome</keyword>